<dbReference type="Gene3D" id="3.40.630.30">
    <property type="match status" value="1"/>
</dbReference>
<dbReference type="EC" id="2.3.-.-" evidence="2"/>
<accession>A0ABZ2V4B2</accession>
<feature type="domain" description="N-acetyltransferase" evidence="1">
    <location>
        <begin position="31"/>
        <end position="184"/>
    </location>
</feature>
<organism evidence="2 3">
    <name type="scientific">Yoonia phaeophyticola</name>
    <dbReference type="NCBI Taxonomy" id="3137369"/>
    <lineage>
        <taxon>Bacteria</taxon>
        <taxon>Pseudomonadati</taxon>
        <taxon>Pseudomonadota</taxon>
        <taxon>Alphaproteobacteria</taxon>
        <taxon>Rhodobacterales</taxon>
        <taxon>Paracoccaceae</taxon>
        <taxon>Yoonia</taxon>
    </lineage>
</organism>
<proteinExistence type="predicted"/>
<dbReference type="EMBL" id="CP150951">
    <property type="protein sequence ID" value="WZC48795.1"/>
    <property type="molecule type" value="Genomic_DNA"/>
</dbReference>
<keyword evidence="3" id="KW-1185">Reference proteome</keyword>
<sequence>MKPWLTPPTGFAAALTAQLQATVPVLETERLRLRAPRIDEFDAYCTIFHSERWPHEGGSDLDAWLDYNQMIASWLLRGIGLFSIEAKADGTHLGFAAIDHEWGDPEVEIGWMLNDHAEGQGVATEAGQALLDFARSQGRSSVVSYVDAGHPRSAAVSTRLGGQRDAAAEAALSDTAFVFRHELKEQADG</sequence>
<dbReference type="PANTHER" id="PTHR43792">
    <property type="entry name" value="GNAT FAMILY, PUTATIVE (AFU_ORTHOLOGUE AFUA_3G00765)-RELATED-RELATED"/>
    <property type="match status" value="1"/>
</dbReference>
<dbReference type="Proteomes" id="UP001440612">
    <property type="component" value="Chromosome"/>
</dbReference>
<protein>
    <submittedName>
        <fullName evidence="2">GNAT family N-acetyltransferase</fullName>
        <ecNumber evidence="2">2.3.-.-</ecNumber>
    </submittedName>
</protein>
<dbReference type="Pfam" id="PF13302">
    <property type="entry name" value="Acetyltransf_3"/>
    <property type="match status" value="1"/>
</dbReference>
<dbReference type="InterPro" id="IPR051531">
    <property type="entry name" value="N-acetyltransferase"/>
</dbReference>
<dbReference type="PANTHER" id="PTHR43792:SF1">
    <property type="entry name" value="N-ACETYLTRANSFERASE DOMAIN-CONTAINING PROTEIN"/>
    <property type="match status" value="1"/>
</dbReference>
<dbReference type="GO" id="GO:0016746">
    <property type="term" value="F:acyltransferase activity"/>
    <property type="evidence" value="ECO:0007669"/>
    <property type="project" value="UniProtKB-KW"/>
</dbReference>
<evidence type="ECO:0000313" key="2">
    <source>
        <dbReference type="EMBL" id="WZC48795.1"/>
    </source>
</evidence>
<dbReference type="PROSITE" id="PS51186">
    <property type="entry name" value="GNAT"/>
    <property type="match status" value="1"/>
</dbReference>
<keyword evidence="2" id="KW-0808">Transferase</keyword>
<name>A0ABZ2V4B2_9RHOB</name>
<keyword evidence="2" id="KW-0012">Acyltransferase</keyword>
<evidence type="ECO:0000313" key="3">
    <source>
        <dbReference type="Proteomes" id="UP001440612"/>
    </source>
</evidence>
<gene>
    <name evidence="2" type="ORF">AABB29_18465</name>
</gene>
<dbReference type="RefSeq" id="WP_341366908.1">
    <property type="nucleotide sequence ID" value="NZ_CP150951.2"/>
</dbReference>
<dbReference type="InterPro" id="IPR000182">
    <property type="entry name" value="GNAT_dom"/>
</dbReference>
<reference evidence="3" key="1">
    <citation type="submission" date="2024-04" db="EMBL/GenBank/DDBJ databases">
        <title>Phylogenomic analyses of a clade within the roseobacter group suggest taxonomic reassignments of species of the genera Aestuariivita, Citreicella, Loktanella, Nautella, Pelagibaca, Ruegeria, Thalassobius, Thiobacimonas and Tropicibacter, and the proposal o.</title>
        <authorList>
            <person name="Jeon C.O."/>
        </authorList>
    </citation>
    <scope>NUCLEOTIDE SEQUENCE [LARGE SCALE GENOMIC DNA]</scope>
    <source>
        <strain evidence="3">BS5-3</strain>
    </source>
</reference>
<dbReference type="SUPFAM" id="SSF55729">
    <property type="entry name" value="Acyl-CoA N-acyltransferases (Nat)"/>
    <property type="match status" value="1"/>
</dbReference>
<evidence type="ECO:0000259" key="1">
    <source>
        <dbReference type="PROSITE" id="PS51186"/>
    </source>
</evidence>
<dbReference type="InterPro" id="IPR016181">
    <property type="entry name" value="Acyl_CoA_acyltransferase"/>
</dbReference>